<dbReference type="PIRSF" id="PIRSF033101">
    <property type="entry name" value="UCP033101"/>
    <property type="match status" value="1"/>
</dbReference>
<feature type="transmembrane region" description="Helical" evidence="1">
    <location>
        <begin position="66"/>
        <end position="87"/>
    </location>
</feature>
<dbReference type="Pfam" id="PF10086">
    <property type="entry name" value="YhfC"/>
    <property type="match status" value="1"/>
</dbReference>
<feature type="transmembrane region" description="Helical" evidence="1">
    <location>
        <begin position="6"/>
        <end position="21"/>
    </location>
</feature>
<accession>A0A926EEG9</accession>
<name>A0A926EEG9_9FIRM</name>
<dbReference type="EMBL" id="JACRTC010000004">
    <property type="protein sequence ID" value="MBC8570606.1"/>
    <property type="molecule type" value="Genomic_DNA"/>
</dbReference>
<sequence>MAVNVLVCFGLPIGLMIWLVLKKKSTMRPILTGMLVFFVFQMILRIPLLQNVLAPQPWFQSMAKNIWVYALFLALTAGIFEEVGRFIGYKALLKRQNAWWDGFAFGVGHGGIEAVLLTGMTNINNLTLAFLINTGGYEAYAKTLDPGTAELIFQQMVQVGPGELLLAGLERVFVITIQIAFSVLVLYAVRKRNLLWLGLAVLLHTLVDAPPVILLNGFGWNVYLVEGLIGIMAVLAGVYLWRSHKAFLQMDGHDHTTGKMPRGPIPGYVPPCPYVPTGAAGDDSSQE</sequence>
<keyword evidence="2" id="KW-0378">Hydrolase</keyword>
<protein>
    <submittedName>
        <fullName evidence="2">YhfC family intramembrane metalloprotease</fullName>
    </submittedName>
</protein>
<keyword evidence="1" id="KW-0812">Transmembrane</keyword>
<evidence type="ECO:0000256" key="1">
    <source>
        <dbReference type="SAM" id="Phobius"/>
    </source>
</evidence>
<feature type="transmembrane region" description="Helical" evidence="1">
    <location>
        <begin position="194"/>
        <end position="214"/>
    </location>
</feature>
<feature type="transmembrane region" description="Helical" evidence="1">
    <location>
        <begin position="164"/>
        <end position="187"/>
    </location>
</feature>
<dbReference type="Proteomes" id="UP000660861">
    <property type="component" value="Unassembled WGS sequence"/>
</dbReference>
<keyword evidence="3" id="KW-1185">Reference proteome</keyword>
<proteinExistence type="predicted"/>
<keyword evidence="2" id="KW-0482">Metalloprotease</keyword>
<gene>
    <name evidence="2" type="ORF">H8709_07135</name>
</gene>
<organism evidence="2 3">
    <name type="scientific">Zongyangia hominis</name>
    <dbReference type="NCBI Taxonomy" id="2763677"/>
    <lineage>
        <taxon>Bacteria</taxon>
        <taxon>Bacillati</taxon>
        <taxon>Bacillota</taxon>
        <taxon>Clostridia</taxon>
        <taxon>Eubacteriales</taxon>
        <taxon>Oscillospiraceae</taxon>
        <taxon>Zongyangia</taxon>
    </lineage>
</organism>
<keyword evidence="1" id="KW-1133">Transmembrane helix</keyword>
<dbReference type="InterPro" id="IPR011397">
    <property type="entry name" value="YhfC"/>
</dbReference>
<comment type="caution">
    <text evidence="2">The sequence shown here is derived from an EMBL/GenBank/DDBJ whole genome shotgun (WGS) entry which is preliminary data.</text>
</comment>
<keyword evidence="1" id="KW-0472">Membrane</keyword>
<evidence type="ECO:0000313" key="3">
    <source>
        <dbReference type="Proteomes" id="UP000660861"/>
    </source>
</evidence>
<evidence type="ECO:0000313" key="2">
    <source>
        <dbReference type="EMBL" id="MBC8570606.1"/>
    </source>
</evidence>
<keyword evidence="2" id="KW-0645">Protease</keyword>
<dbReference type="AlphaFoldDB" id="A0A926EEG9"/>
<reference evidence="2" key="1">
    <citation type="submission" date="2020-08" db="EMBL/GenBank/DDBJ databases">
        <title>Genome public.</title>
        <authorList>
            <person name="Liu C."/>
            <person name="Sun Q."/>
        </authorList>
    </citation>
    <scope>NUCLEOTIDE SEQUENCE</scope>
    <source>
        <strain evidence="2">NSJ-54</strain>
    </source>
</reference>
<feature type="transmembrane region" description="Helical" evidence="1">
    <location>
        <begin position="220"/>
        <end position="241"/>
    </location>
</feature>
<feature type="transmembrane region" description="Helical" evidence="1">
    <location>
        <begin position="28"/>
        <end position="46"/>
    </location>
</feature>
<dbReference type="GO" id="GO:0008237">
    <property type="term" value="F:metallopeptidase activity"/>
    <property type="evidence" value="ECO:0007669"/>
    <property type="project" value="UniProtKB-KW"/>
</dbReference>